<dbReference type="RefSeq" id="XP_005850283.1">
    <property type="nucleotide sequence ID" value="XM_005850221.1"/>
</dbReference>
<organism evidence="2">
    <name type="scientific">Chlorella variabilis</name>
    <name type="common">Green alga</name>
    <dbReference type="NCBI Taxonomy" id="554065"/>
    <lineage>
        <taxon>Eukaryota</taxon>
        <taxon>Viridiplantae</taxon>
        <taxon>Chlorophyta</taxon>
        <taxon>core chlorophytes</taxon>
        <taxon>Trebouxiophyceae</taxon>
        <taxon>Chlorellales</taxon>
        <taxon>Chlorellaceae</taxon>
        <taxon>Chlorella clade</taxon>
        <taxon>Chlorella</taxon>
    </lineage>
</organism>
<evidence type="ECO:0000313" key="2">
    <source>
        <dbReference type="Proteomes" id="UP000008141"/>
    </source>
</evidence>
<sequence length="281" mass="29859">MAALSARLAAAVRKIHPVDWNNPTHALAKREPRRGERAVLRAVVATPQGPLVVYNAHLEVFCGLLARIAQLSDIWADARRMADRGLQHQAILGDLNTMAHGIARLSRHYCCDPMRYRSIGLDEAMVWYRHVLPVTDPRYTAGSSDASSASVGPGAAAEAVAAAAAGADAAGAAAGTGSGGETAMLEAAGVAGIPINRQLLAWGLGEAVARDAVNPGFADPFDPCTTVTLDNPQYRWFGLSLMKGKLDWVLLRRLRVAAQAVGNHGYELSDHKWLSADVALD</sequence>
<protein>
    <recommendedName>
        <fullName evidence="3">Endonuclease/exonuclease/phosphatase domain-containing protein</fullName>
    </recommendedName>
</protein>
<accession>E1Z7J4</accession>
<dbReference type="STRING" id="554065.E1Z7J4"/>
<keyword evidence="2" id="KW-1185">Reference proteome</keyword>
<dbReference type="InParanoid" id="E1Z7J4"/>
<dbReference type="SUPFAM" id="SSF56219">
    <property type="entry name" value="DNase I-like"/>
    <property type="match status" value="1"/>
</dbReference>
<gene>
    <name evidence="1" type="ORF">CHLNCDRAFT_142014</name>
</gene>
<dbReference type="GeneID" id="17357328"/>
<dbReference type="OrthoDB" id="200415at2759"/>
<dbReference type="InterPro" id="IPR036691">
    <property type="entry name" value="Endo/exonu/phosph_ase_sf"/>
</dbReference>
<dbReference type="AlphaFoldDB" id="E1Z7J4"/>
<dbReference type="EMBL" id="GL433838">
    <property type="protein sequence ID" value="EFN58181.1"/>
    <property type="molecule type" value="Genomic_DNA"/>
</dbReference>
<dbReference type="Proteomes" id="UP000008141">
    <property type="component" value="Unassembled WGS sequence"/>
</dbReference>
<evidence type="ECO:0008006" key="3">
    <source>
        <dbReference type="Google" id="ProtNLM"/>
    </source>
</evidence>
<name>E1Z7J4_CHLVA</name>
<proteinExistence type="predicted"/>
<dbReference type="eggNOG" id="ENOG502RYN4">
    <property type="taxonomic scope" value="Eukaryota"/>
</dbReference>
<reference evidence="1 2" key="1">
    <citation type="journal article" date="2010" name="Plant Cell">
        <title>The Chlorella variabilis NC64A genome reveals adaptation to photosymbiosis, coevolution with viruses, and cryptic sex.</title>
        <authorList>
            <person name="Blanc G."/>
            <person name="Duncan G."/>
            <person name="Agarkova I."/>
            <person name="Borodovsky M."/>
            <person name="Gurnon J."/>
            <person name="Kuo A."/>
            <person name="Lindquist E."/>
            <person name="Lucas S."/>
            <person name="Pangilinan J."/>
            <person name="Polle J."/>
            <person name="Salamov A."/>
            <person name="Terry A."/>
            <person name="Yamada T."/>
            <person name="Dunigan D.D."/>
            <person name="Grigoriev I.V."/>
            <person name="Claverie J.M."/>
            <person name="Van Etten J.L."/>
        </authorList>
    </citation>
    <scope>NUCLEOTIDE SEQUENCE [LARGE SCALE GENOMIC DNA]</scope>
    <source>
        <strain evidence="1 2">NC64A</strain>
    </source>
</reference>
<dbReference type="KEGG" id="cvr:CHLNCDRAFT_142014"/>
<evidence type="ECO:0000313" key="1">
    <source>
        <dbReference type="EMBL" id="EFN58181.1"/>
    </source>
</evidence>
<dbReference type="Gene3D" id="3.60.10.10">
    <property type="entry name" value="Endonuclease/exonuclease/phosphatase"/>
    <property type="match status" value="1"/>
</dbReference>
<dbReference type="OMA" id="IDIHCER"/>